<keyword evidence="4" id="KW-1185">Reference proteome</keyword>
<organism evidence="3 4">
    <name type="scientific">Cetraspora pellucida</name>
    <dbReference type="NCBI Taxonomy" id="1433469"/>
    <lineage>
        <taxon>Eukaryota</taxon>
        <taxon>Fungi</taxon>
        <taxon>Fungi incertae sedis</taxon>
        <taxon>Mucoromycota</taxon>
        <taxon>Glomeromycotina</taxon>
        <taxon>Glomeromycetes</taxon>
        <taxon>Diversisporales</taxon>
        <taxon>Gigasporaceae</taxon>
        <taxon>Cetraspora</taxon>
    </lineage>
</organism>
<evidence type="ECO:0000313" key="3">
    <source>
        <dbReference type="EMBL" id="CAG8700649.1"/>
    </source>
</evidence>
<feature type="compositionally biased region" description="Basic residues" evidence="2">
    <location>
        <begin position="1"/>
        <end position="10"/>
    </location>
</feature>
<evidence type="ECO:0000256" key="2">
    <source>
        <dbReference type="SAM" id="MobiDB-lite"/>
    </source>
</evidence>
<dbReference type="Proteomes" id="UP000789759">
    <property type="component" value="Unassembled WGS sequence"/>
</dbReference>
<protein>
    <submittedName>
        <fullName evidence="3">24483_t:CDS:1</fullName>
    </submittedName>
</protein>
<proteinExistence type="predicted"/>
<name>A0A9N9N4R3_9GLOM</name>
<evidence type="ECO:0000256" key="1">
    <source>
        <dbReference type="SAM" id="Coils"/>
    </source>
</evidence>
<dbReference type="EMBL" id="CAJVQA010010772">
    <property type="protein sequence ID" value="CAG8700649.1"/>
    <property type="molecule type" value="Genomic_DNA"/>
</dbReference>
<accession>A0A9N9N4R3</accession>
<dbReference type="AlphaFoldDB" id="A0A9N9N4R3"/>
<feature type="compositionally biased region" description="Basic and acidic residues" evidence="2">
    <location>
        <begin position="11"/>
        <end position="20"/>
    </location>
</feature>
<feature type="region of interest" description="Disordered" evidence="2">
    <location>
        <begin position="1"/>
        <end position="20"/>
    </location>
</feature>
<comment type="caution">
    <text evidence="3">The sequence shown here is derived from an EMBL/GenBank/DDBJ whole genome shotgun (WGS) entry which is preliminary data.</text>
</comment>
<feature type="coiled-coil region" evidence="1">
    <location>
        <begin position="20"/>
        <end position="68"/>
    </location>
</feature>
<evidence type="ECO:0000313" key="4">
    <source>
        <dbReference type="Proteomes" id="UP000789759"/>
    </source>
</evidence>
<keyword evidence="1" id="KW-0175">Coiled coil</keyword>
<gene>
    <name evidence="3" type="ORF">CPELLU_LOCUS11808</name>
</gene>
<reference evidence="3" key="1">
    <citation type="submission" date="2021-06" db="EMBL/GenBank/DDBJ databases">
        <authorList>
            <person name="Kallberg Y."/>
            <person name="Tangrot J."/>
            <person name="Rosling A."/>
        </authorList>
    </citation>
    <scope>NUCLEOTIDE SEQUENCE</scope>
    <source>
        <strain evidence="3">FL966</strain>
    </source>
</reference>
<sequence length="109" mass="12810">MAKTSQKSRKPRSEINRDYYQRKKKELKDLKDQVKHYELRIAQLVGQVDLLAQQKLDLEEERRNFQRMINIGTGPNFQGGISKKNDPRVILDSTPEIGRFFNELQSDFG</sequence>